<keyword evidence="2" id="KW-1185">Reference proteome</keyword>
<accession>A0A2A6CUX9</accession>
<accession>A0A8R1Z169</accession>
<evidence type="ECO:0000313" key="2">
    <source>
        <dbReference type="Proteomes" id="UP000005239"/>
    </source>
</evidence>
<dbReference type="Proteomes" id="UP000005239">
    <property type="component" value="Unassembled WGS sequence"/>
</dbReference>
<proteinExistence type="predicted"/>
<reference evidence="1" key="2">
    <citation type="submission" date="2022-06" db="UniProtKB">
        <authorList>
            <consortium name="EnsemblMetazoa"/>
        </authorList>
    </citation>
    <scope>IDENTIFICATION</scope>
    <source>
        <strain evidence="1">PS312</strain>
    </source>
</reference>
<gene>
    <name evidence="1" type="primary">WBGene00281334</name>
</gene>
<dbReference type="AlphaFoldDB" id="A0A2A6CUX9"/>
<evidence type="ECO:0000313" key="1">
    <source>
        <dbReference type="EnsemblMetazoa" id="PPA42965.1"/>
    </source>
</evidence>
<sequence>SVSPFYTWTLSFDPEEQYATYFKNIFDNCIWYFIMVVKRLRWINRSNKINLNAIIMKTRLRCGTRFSIMMSRCQGTQQCQDVKELSKITYYSLLYTSFNKRIYAYQKRFDVNDTQYIER</sequence>
<name>A0A2A6CUX9_PRIPA</name>
<dbReference type="EnsemblMetazoa" id="PPA42965.1">
    <property type="protein sequence ID" value="PPA42965.1"/>
    <property type="gene ID" value="WBGene00281334"/>
</dbReference>
<reference evidence="2" key="1">
    <citation type="journal article" date="2008" name="Nat. Genet.">
        <title>The Pristionchus pacificus genome provides a unique perspective on nematode lifestyle and parasitism.</title>
        <authorList>
            <person name="Dieterich C."/>
            <person name="Clifton S.W."/>
            <person name="Schuster L.N."/>
            <person name="Chinwalla A."/>
            <person name="Delehaunty K."/>
            <person name="Dinkelacker I."/>
            <person name="Fulton L."/>
            <person name="Fulton R."/>
            <person name="Godfrey J."/>
            <person name="Minx P."/>
            <person name="Mitreva M."/>
            <person name="Roeseler W."/>
            <person name="Tian H."/>
            <person name="Witte H."/>
            <person name="Yang S.P."/>
            <person name="Wilson R.K."/>
            <person name="Sommer R.J."/>
        </authorList>
    </citation>
    <scope>NUCLEOTIDE SEQUENCE [LARGE SCALE GENOMIC DNA]</scope>
    <source>
        <strain evidence="2">PS312</strain>
    </source>
</reference>
<protein>
    <submittedName>
        <fullName evidence="1">Uncharacterized protein</fullName>
    </submittedName>
</protein>
<organism evidence="1 2">
    <name type="scientific">Pristionchus pacificus</name>
    <name type="common">Parasitic nematode worm</name>
    <dbReference type="NCBI Taxonomy" id="54126"/>
    <lineage>
        <taxon>Eukaryota</taxon>
        <taxon>Metazoa</taxon>
        <taxon>Ecdysozoa</taxon>
        <taxon>Nematoda</taxon>
        <taxon>Chromadorea</taxon>
        <taxon>Rhabditida</taxon>
        <taxon>Rhabditina</taxon>
        <taxon>Diplogasteromorpha</taxon>
        <taxon>Diplogasteroidea</taxon>
        <taxon>Neodiplogasteridae</taxon>
        <taxon>Pristionchus</taxon>
    </lineage>
</organism>